<name>A0AAN9KTP6_CANGL</name>
<gene>
    <name evidence="2" type="ORF">VNO77_27200</name>
</gene>
<dbReference type="AlphaFoldDB" id="A0AAN9KTP6"/>
<organism evidence="2 3">
    <name type="scientific">Canavalia gladiata</name>
    <name type="common">Sword bean</name>
    <name type="synonym">Dolichos gladiatus</name>
    <dbReference type="NCBI Taxonomy" id="3824"/>
    <lineage>
        <taxon>Eukaryota</taxon>
        <taxon>Viridiplantae</taxon>
        <taxon>Streptophyta</taxon>
        <taxon>Embryophyta</taxon>
        <taxon>Tracheophyta</taxon>
        <taxon>Spermatophyta</taxon>
        <taxon>Magnoliopsida</taxon>
        <taxon>eudicotyledons</taxon>
        <taxon>Gunneridae</taxon>
        <taxon>Pentapetalae</taxon>
        <taxon>rosids</taxon>
        <taxon>fabids</taxon>
        <taxon>Fabales</taxon>
        <taxon>Fabaceae</taxon>
        <taxon>Papilionoideae</taxon>
        <taxon>50 kb inversion clade</taxon>
        <taxon>NPAAA clade</taxon>
        <taxon>indigoferoid/millettioid clade</taxon>
        <taxon>Phaseoleae</taxon>
        <taxon>Canavalia</taxon>
    </lineage>
</organism>
<dbReference type="EMBL" id="JAYMYQ010000006">
    <property type="protein sequence ID" value="KAK7323710.1"/>
    <property type="molecule type" value="Genomic_DNA"/>
</dbReference>
<sequence>MSSIHAPPKQRPVFEVEKVLYSSMHVENLYRLYGNGSRSVSLLEALADALADENRPHDQTVVGVSNYLTRPHYPQPPPKRRRESLTLGRKDA</sequence>
<reference evidence="2 3" key="1">
    <citation type="submission" date="2024-01" db="EMBL/GenBank/DDBJ databases">
        <title>The genomes of 5 underutilized Papilionoideae crops provide insights into root nodulation and disease resistanc.</title>
        <authorList>
            <person name="Jiang F."/>
        </authorList>
    </citation>
    <scope>NUCLEOTIDE SEQUENCE [LARGE SCALE GENOMIC DNA]</scope>
    <source>
        <strain evidence="2">LVBAO_FW01</strain>
        <tissue evidence="2">Leaves</tissue>
    </source>
</reference>
<evidence type="ECO:0000313" key="2">
    <source>
        <dbReference type="EMBL" id="KAK7323710.1"/>
    </source>
</evidence>
<feature type="region of interest" description="Disordered" evidence="1">
    <location>
        <begin position="67"/>
        <end position="92"/>
    </location>
</feature>
<protein>
    <submittedName>
        <fullName evidence="2">Uncharacterized protein</fullName>
    </submittedName>
</protein>
<accession>A0AAN9KTP6</accession>
<proteinExistence type="predicted"/>
<keyword evidence="3" id="KW-1185">Reference proteome</keyword>
<comment type="caution">
    <text evidence="2">The sequence shown here is derived from an EMBL/GenBank/DDBJ whole genome shotgun (WGS) entry which is preliminary data.</text>
</comment>
<dbReference type="Proteomes" id="UP001367508">
    <property type="component" value="Unassembled WGS sequence"/>
</dbReference>
<evidence type="ECO:0000256" key="1">
    <source>
        <dbReference type="SAM" id="MobiDB-lite"/>
    </source>
</evidence>
<evidence type="ECO:0000313" key="3">
    <source>
        <dbReference type="Proteomes" id="UP001367508"/>
    </source>
</evidence>